<dbReference type="PANTHER" id="PTHR47918">
    <property type="entry name" value="DNA-BINDING PROTEIN FIS"/>
    <property type="match status" value="1"/>
</dbReference>
<dbReference type="PRINTS" id="PR01590">
    <property type="entry name" value="HTHFIS"/>
</dbReference>
<proteinExistence type="inferred from homology"/>
<gene>
    <name evidence="5" type="ORF">BN1208_0254</name>
</gene>
<dbReference type="SUPFAM" id="SSF46689">
    <property type="entry name" value="Homeodomain-like"/>
    <property type="match status" value="1"/>
</dbReference>
<dbReference type="PANTHER" id="PTHR47918:SF1">
    <property type="entry name" value="DNA-BINDING PROTEIN FIS"/>
    <property type="match status" value="1"/>
</dbReference>
<dbReference type="GO" id="GO:0006355">
    <property type="term" value="P:regulation of DNA-templated transcription"/>
    <property type="evidence" value="ECO:0007669"/>
    <property type="project" value="InterPro"/>
</dbReference>
<evidence type="ECO:0000256" key="3">
    <source>
        <dbReference type="ARBA" id="ARBA00029540"/>
    </source>
</evidence>
<dbReference type="InterPro" id="IPR050207">
    <property type="entry name" value="Trans_regulatory_Fis"/>
</dbReference>
<dbReference type="Proteomes" id="UP000064007">
    <property type="component" value="Chromosome 1"/>
</dbReference>
<evidence type="ECO:0000256" key="1">
    <source>
        <dbReference type="ARBA" id="ARBA00008559"/>
    </source>
</evidence>
<dbReference type="InterPro" id="IPR005412">
    <property type="entry name" value="Fis_DNA-bd"/>
</dbReference>
<dbReference type="OrthoDB" id="9802388at2"/>
<reference evidence="6" key="1">
    <citation type="submission" date="2014-12" db="EMBL/GenBank/DDBJ databases">
        <authorList>
            <person name="Salcher M.M."/>
        </authorList>
    </citation>
    <scope>NUCLEOTIDE SEQUENCE [LARGE SCALE GENOMIC DNA]</scope>
    <source>
        <strain evidence="6">MMS-10A-171</strain>
    </source>
</reference>
<dbReference type="InterPro" id="IPR009057">
    <property type="entry name" value="Homeodomain-like_sf"/>
</dbReference>
<evidence type="ECO:0000259" key="4">
    <source>
        <dbReference type="Pfam" id="PF02954"/>
    </source>
</evidence>
<evidence type="ECO:0000256" key="2">
    <source>
        <dbReference type="ARBA" id="ARBA00023125"/>
    </source>
</evidence>
<sequence length="79" mass="9011">MEKKTDISDCVNESLDQYFKDLDGEHPTNVYDMVIGMVEKPLISYIMGISKGNQSKAAEILGLNRNTLRKKLKQHKIDI</sequence>
<dbReference type="AlphaFoldDB" id="A0A0D6EV46"/>
<organism evidence="5 6">
    <name type="scientific">Candidatus Methylopumilus planktonicus</name>
    <dbReference type="NCBI Taxonomy" id="1581557"/>
    <lineage>
        <taxon>Bacteria</taxon>
        <taxon>Pseudomonadati</taxon>
        <taxon>Pseudomonadota</taxon>
        <taxon>Betaproteobacteria</taxon>
        <taxon>Nitrosomonadales</taxon>
        <taxon>Methylophilaceae</taxon>
        <taxon>Candidatus Methylopumilus</taxon>
    </lineage>
</organism>
<dbReference type="KEGG" id="mbat:BN1208_0254"/>
<dbReference type="Pfam" id="PF02954">
    <property type="entry name" value="HTH_8"/>
    <property type="match status" value="1"/>
</dbReference>
<accession>A0A0D6EV46</accession>
<dbReference type="STRING" id="1581557.BN1208_0254"/>
<evidence type="ECO:0000313" key="5">
    <source>
        <dbReference type="EMBL" id="CEZ19148.1"/>
    </source>
</evidence>
<evidence type="ECO:0000313" key="6">
    <source>
        <dbReference type="Proteomes" id="UP000064007"/>
    </source>
</evidence>
<name>A0A0D6EV46_9PROT</name>
<comment type="similarity">
    <text evidence="1">Belongs to the transcriptional regulatory Fis family.</text>
</comment>
<dbReference type="EMBL" id="LN827929">
    <property type="protein sequence ID" value="CEZ19148.1"/>
    <property type="molecule type" value="Genomic_DNA"/>
</dbReference>
<dbReference type="RefSeq" id="WP_046487049.1">
    <property type="nucleotide sequence ID" value="NZ_LN827929.1"/>
</dbReference>
<keyword evidence="2 5" id="KW-0238">DNA-binding</keyword>
<dbReference type="GO" id="GO:0043565">
    <property type="term" value="F:sequence-specific DNA binding"/>
    <property type="evidence" value="ECO:0007669"/>
    <property type="project" value="InterPro"/>
</dbReference>
<keyword evidence="6" id="KW-1185">Reference proteome</keyword>
<dbReference type="InterPro" id="IPR002197">
    <property type="entry name" value="HTH_Fis"/>
</dbReference>
<dbReference type="Gene3D" id="1.10.10.60">
    <property type="entry name" value="Homeodomain-like"/>
    <property type="match status" value="1"/>
</dbReference>
<feature type="domain" description="DNA binding HTH" evidence="4">
    <location>
        <begin position="37"/>
        <end position="74"/>
    </location>
</feature>
<dbReference type="HOGENOM" id="CLU_158040_2_1_4"/>
<protein>
    <recommendedName>
        <fullName evidence="3">Putative Fis-like DNA-binding protein</fullName>
    </recommendedName>
</protein>
<dbReference type="PIRSF" id="PIRSF002097">
    <property type="entry name" value="DNA-binding_Fis"/>
    <property type="match status" value="1"/>
</dbReference>